<dbReference type="Gene3D" id="1.25.40.10">
    <property type="entry name" value="Tetratricopeptide repeat domain"/>
    <property type="match status" value="1"/>
</dbReference>
<keyword evidence="12" id="KW-1185">Reference proteome</keyword>
<evidence type="ECO:0000256" key="4">
    <source>
        <dbReference type="ARBA" id="ARBA00022803"/>
    </source>
</evidence>
<feature type="region of interest" description="Disordered" evidence="10">
    <location>
        <begin position="1"/>
        <end position="29"/>
    </location>
</feature>
<evidence type="ECO:0000256" key="7">
    <source>
        <dbReference type="ARBA" id="ARBA00034139"/>
    </source>
</evidence>
<dbReference type="EnsemblMetazoa" id="AEPI003527-RA">
    <property type="protein sequence ID" value="AEPI003527-PA"/>
    <property type="gene ID" value="AEPI003527"/>
</dbReference>
<dbReference type="PROSITE" id="PS50005">
    <property type="entry name" value="TPR"/>
    <property type="match status" value="1"/>
</dbReference>
<evidence type="ECO:0000256" key="10">
    <source>
        <dbReference type="SAM" id="MobiDB-lite"/>
    </source>
</evidence>
<organism evidence="11 12">
    <name type="scientific">Anopheles epiroticus</name>
    <dbReference type="NCBI Taxonomy" id="199890"/>
    <lineage>
        <taxon>Eukaryota</taxon>
        <taxon>Metazoa</taxon>
        <taxon>Ecdysozoa</taxon>
        <taxon>Arthropoda</taxon>
        <taxon>Hexapoda</taxon>
        <taxon>Insecta</taxon>
        <taxon>Pterygota</taxon>
        <taxon>Neoptera</taxon>
        <taxon>Endopterygota</taxon>
        <taxon>Diptera</taxon>
        <taxon>Nematocera</taxon>
        <taxon>Culicoidea</taxon>
        <taxon>Culicidae</taxon>
        <taxon>Anophelinae</taxon>
        <taxon>Anopheles</taxon>
    </lineage>
</organism>
<feature type="compositionally biased region" description="Polar residues" evidence="10">
    <location>
        <begin position="115"/>
        <end position="125"/>
    </location>
</feature>
<sequence length="441" mass="49216">MGMQRSNQRKMNKPANKKRQKGSKPVIDEIEVAGKNLRDEALKYMKVSLTNAKTALGILGGEDELLQSFVRVGLKTDGDDDQQQSNVTFSGGASGGGGGGSGSGAGAGGSGGNGPQTVTIQHQASQGKLDTHLIRQFSDHCSDMSDKNAPRKYRDLFNEPVDIKKRRYFDEVYTDKDRAAAVSIGKAKRNFDIKQNLINKRRQERNEALQTEEAEPGAILALGMREIKNGNLDNAALEMNNNDQNALVARSRCFLQLGEPGKALQDAETALVLDKNNIRAIYQKAEALYYLGQFEHSLMFFHRGLRLRPELASFRLGVQKTQEAIENTIGNNTKNQPQKKPAKVEKPKTAKRNQLSREELEKRASRRLLGDLYIDKEYLENLIKHPDLRKADTNTEGVSEFAKDAINFLNNRQEFWRQQKPCTSLNAKKISGANGMLPRWL</sequence>
<feature type="region of interest" description="Disordered" evidence="10">
    <location>
        <begin position="76"/>
        <end position="125"/>
    </location>
</feature>
<evidence type="ECO:0000313" key="11">
    <source>
        <dbReference type="EnsemblMetazoa" id="AEPI003527-PA"/>
    </source>
</evidence>
<evidence type="ECO:0000256" key="8">
    <source>
        <dbReference type="ARBA" id="ARBA00034143"/>
    </source>
</evidence>
<dbReference type="InterPro" id="IPR040111">
    <property type="entry name" value="ODAD4"/>
</dbReference>
<dbReference type="PANTHER" id="PTHR23040:SF1">
    <property type="entry name" value="OUTER DYNEIN ARM-DOCKING COMPLEX SUBUNIT 4"/>
    <property type="match status" value="1"/>
</dbReference>
<keyword evidence="6" id="KW-0966">Cell projection</keyword>
<keyword evidence="3" id="KW-0677">Repeat</keyword>
<keyword evidence="4 9" id="KW-0802">TPR repeat</keyword>
<feature type="region of interest" description="Disordered" evidence="10">
    <location>
        <begin position="327"/>
        <end position="360"/>
    </location>
</feature>
<dbReference type="VEuPathDB" id="VectorBase:AEPI003527"/>
<feature type="compositionally biased region" description="Polar residues" evidence="10">
    <location>
        <begin position="327"/>
        <end position="338"/>
    </location>
</feature>
<evidence type="ECO:0000313" key="12">
    <source>
        <dbReference type="Proteomes" id="UP000075885"/>
    </source>
</evidence>
<evidence type="ECO:0000256" key="3">
    <source>
        <dbReference type="ARBA" id="ARBA00022737"/>
    </source>
</evidence>
<proteinExistence type="predicted"/>
<dbReference type="SMART" id="SM00028">
    <property type="entry name" value="TPR"/>
    <property type="match status" value="2"/>
</dbReference>
<name>A0A182P9C2_9DIPT</name>
<keyword evidence="2" id="KW-0963">Cytoplasm</keyword>
<dbReference type="AlphaFoldDB" id="A0A182P9C2"/>
<feature type="compositionally biased region" description="Gly residues" evidence="10">
    <location>
        <begin position="92"/>
        <end position="114"/>
    </location>
</feature>
<dbReference type="PANTHER" id="PTHR23040">
    <property type="match status" value="1"/>
</dbReference>
<evidence type="ECO:0000256" key="6">
    <source>
        <dbReference type="ARBA" id="ARBA00023273"/>
    </source>
</evidence>
<dbReference type="Proteomes" id="UP000075885">
    <property type="component" value="Unassembled WGS sequence"/>
</dbReference>
<keyword evidence="5" id="KW-0206">Cytoskeleton</keyword>
<evidence type="ECO:0000256" key="5">
    <source>
        <dbReference type="ARBA" id="ARBA00023212"/>
    </source>
</evidence>
<dbReference type="InterPro" id="IPR011990">
    <property type="entry name" value="TPR-like_helical_dom_sf"/>
</dbReference>
<dbReference type="GO" id="GO:0005930">
    <property type="term" value="C:axoneme"/>
    <property type="evidence" value="ECO:0007669"/>
    <property type="project" value="UniProtKB-SubCell"/>
</dbReference>
<feature type="repeat" description="TPR" evidence="9">
    <location>
        <begin position="278"/>
        <end position="311"/>
    </location>
</feature>
<dbReference type="SUPFAM" id="SSF48452">
    <property type="entry name" value="TPR-like"/>
    <property type="match status" value="1"/>
</dbReference>
<feature type="compositionally biased region" description="Basic residues" evidence="10">
    <location>
        <begin position="7"/>
        <end position="22"/>
    </location>
</feature>
<reference evidence="11" key="2">
    <citation type="submission" date="2020-05" db="UniProtKB">
        <authorList>
            <consortium name="EnsemblMetazoa"/>
        </authorList>
    </citation>
    <scope>IDENTIFICATION</scope>
    <source>
        <strain evidence="11">Epiroticus2</strain>
    </source>
</reference>
<protein>
    <recommendedName>
        <fullName evidence="7">Outer dynein arm-docking complex subunit 4</fullName>
    </recommendedName>
    <alternativeName>
        <fullName evidence="8">Tetratricopeptide repeat protein 25</fullName>
    </alternativeName>
</protein>
<evidence type="ECO:0000256" key="1">
    <source>
        <dbReference type="ARBA" id="ARBA00004430"/>
    </source>
</evidence>
<dbReference type="STRING" id="199890.A0A182P9C2"/>
<dbReference type="InterPro" id="IPR019734">
    <property type="entry name" value="TPR_rpt"/>
</dbReference>
<evidence type="ECO:0000256" key="2">
    <source>
        <dbReference type="ARBA" id="ARBA00022490"/>
    </source>
</evidence>
<evidence type="ECO:0000256" key="9">
    <source>
        <dbReference type="PROSITE-ProRule" id="PRU00339"/>
    </source>
</evidence>
<reference evidence="12" key="1">
    <citation type="submission" date="2013-03" db="EMBL/GenBank/DDBJ databases">
        <title>The Genome Sequence of Anopheles epiroticus epiroticus2.</title>
        <authorList>
            <consortium name="The Broad Institute Genomics Platform"/>
            <person name="Neafsey D.E."/>
            <person name="Howell P."/>
            <person name="Walker B."/>
            <person name="Young S.K."/>
            <person name="Zeng Q."/>
            <person name="Gargeya S."/>
            <person name="Fitzgerald M."/>
            <person name="Haas B."/>
            <person name="Abouelleil A."/>
            <person name="Allen A.W."/>
            <person name="Alvarado L."/>
            <person name="Arachchi H.M."/>
            <person name="Berlin A.M."/>
            <person name="Chapman S.B."/>
            <person name="Gainer-Dewar J."/>
            <person name="Goldberg J."/>
            <person name="Griggs A."/>
            <person name="Gujja S."/>
            <person name="Hansen M."/>
            <person name="Howarth C."/>
            <person name="Imamovic A."/>
            <person name="Ireland A."/>
            <person name="Larimer J."/>
            <person name="McCowan C."/>
            <person name="Murphy C."/>
            <person name="Pearson M."/>
            <person name="Poon T.W."/>
            <person name="Priest M."/>
            <person name="Roberts A."/>
            <person name="Saif S."/>
            <person name="Shea T."/>
            <person name="Sisk P."/>
            <person name="Sykes S."/>
            <person name="Wortman J."/>
            <person name="Nusbaum C."/>
            <person name="Birren B."/>
        </authorList>
    </citation>
    <scope>NUCLEOTIDE SEQUENCE [LARGE SCALE GENOMIC DNA]</scope>
    <source>
        <strain evidence="12">Epiroticus2</strain>
    </source>
</reference>
<accession>A0A182P9C2</accession>
<comment type="subcellular location">
    <subcellularLocation>
        <location evidence="1">Cytoplasm</location>
        <location evidence="1">Cytoskeleton</location>
        <location evidence="1">Cilium axoneme</location>
    </subcellularLocation>
</comment>